<feature type="DNA-binding region" description="H-T-H motif" evidence="4">
    <location>
        <begin position="45"/>
        <end position="64"/>
    </location>
</feature>
<dbReference type="InterPro" id="IPR036271">
    <property type="entry name" value="Tet_transcr_reg_TetR-rel_C_sf"/>
</dbReference>
<protein>
    <submittedName>
        <fullName evidence="6">Regulatory protein</fullName>
    </submittedName>
</protein>
<evidence type="ECO:0000256" key="1">
    <source>
        <dbReference type="ARBA" id="ARBA00023015"/>
    </source>
</evidence>
<organism evidence="6 7">
    <name type="scientific">Saccharicrinis fermentans DSM 9555 = JCM 21142</name>
    <dbReference type="NCBI Taxonomy" id="869213"/>
    <lineage>
        <taxon>Bacteria</taxon>
        <taxon>Pseudomonadati</taxon>
        <taxon>Bacteroidota</taxon>
        <taxon>Bacteroidia</taxon>
        <taxon>Marinilabiliales</taxon>
        <taxon>Marinilabiliaceae</taxon>
        <taxon>Saccharicrinis</taxon>
    </lineage>
</organism>
<dbReference type="Gene3D" id="1.10.357.10">
    <property type="entry name" value="Tetracycline Repressor, domain 2"/>
    <property type="match status" value="1"/>
</dbReference>
<dbReference type="Pfam" id="PF00440">
    <property type="entry name" value="TetR_N"/>
    <property type="match status" value="1"/>
</dbReference>
<comment type="caution">
    <text evidence="6">The sequence shown here is derived from an EMBL/GenBank/DDBJ whole genome shotgun (WGS) entry which is preliminary data.</text>
</comment>
<evidence type="ECO:0000256" key="4">
    <source>
        <dbReference type="PROSITE-ProRule" id="PRU00335"/>
    </source>
</evidence>
<sequence>MQLTKRLIRFVSKWNDMARTKNYIEEEVIEKAMNLFWRNGYQTTSTRMLEKEMGINQFSIYSSFKNKEGVYIESIKCYKNKLKEITDKLKRSTNAVEGIKTFFYDFAHFSCQDGTPKGCLVINTFAELGKDADTDIIREAQLVVDGIHSLFKHNLALDKNKEEHILEEQANYLVVSLIGMGVASKVLGMEQLRDFIECTFVNV</sequence>
<feature type="domain" description="HTH tetR-type" evidence="5">
    <location>
        <begin position="22"/>
        <end position="82"/>
    </location>
</feature>
<dbReference type="SUPFAM" id="SSF48498">
    <property type="entry name" value="Tetracyclin repressor-like, C-terminal domain"/>
    <property type="match status" value="1"/>
</dbReference>
<dbReference type="PANTHER" id="PTHR47506:SF1">
    <property type="entry name" value="HTH-TYPE TRANSCRIPTIONAL REGULATOR YJDC"/>
    <property type="match status" value="1"/>
</dbReference>
<keyword evidence="7" id="KW-1185">Reference proteome</keyword>
<dbReference type="InterPro" id="IPR009057">
    <property type="entry name" value="Homeodomain-like_sf"/>
</dbReference>
<dbReference type="eggNOG" id="COG1309">
    <property type="taxonomic scope" value="Bacteria"/>
</dbReference>
<proteinExistence type="predicted"/>
<keyword evidence="1" id="KW-0805">Transcription regulation</keyword>
<evidence type="ECO:0000313" key="7">
    <source>
        <dbReference type="Proteomes" id="UP000019402"/>
    </source>
</evidence>
<dbReference type="Proteomes" id="UP000019402">
    <property type="component" value="Unassembled WGS sequence"/>
</dbReference>
<evidence type="ECO:0000259" key="5">
    <source>
        <dbReference type="PROSITE" id="PS50977"/>
    </source>
</evidence>
<keyword evidence="2 4" id="KW-0238">DNA-binding</keyword>
<gene>
    <name evidence="6" type="ORF">JCM21142_42026</name>
</gene>
<dbReference type="InterPro" id="IPR001647">
    <property type="entry name" value="HTH_TetR"/>
</dbReference>
<dbReference type="GO" id="GO:0003677">
    <property type="term" value="F:DNA binding"/>
    <property type="evidence" value="ECO:0007669"/>
    <property type="project" value="UniProtKB-UniRule"/>
</dbReference>
<dbReference type="Gene3D" id="1.10.10.60">
    <property type="entry name" value="Homeodomain-like"/>
    <property type="match status" value="1"/>
</dbReference>
<dbReference type="PROSITE" id="PS50977">
    <property type="entry name" value="HTH_TETR_2"/>
    <property type="match status" value="1"/>
</dbReference>
<accession>W7Y6S4</accession>
<evidence type="ECO:0000256" key="2">
    <source>
        <dbReference type="ARBA" id="ARBA00023125"/>
    </source>
</evidence>
<dbReference type="PANTHER" id="PTHR47506">
    <property type="entry name" value="TRANSCRIPTIONAL REGULATORY PROTEIN"/>
    <property type="match status" value="1"/>
</dbReference>
<name>W7Y6S4_9BACT</name>
<reference evidence="6 7" key="1">
    <citation type="journal article" date="2014" name="Genome Announc.">
        <title>Draft Genome Sequence of Cytophaga fermentans JCM 21142T, a Facultative Anaerobe Isolated from Marine Mud.</title>
        <authorList>
            <person name="Starns D."/>
            <person name="Oshima K."/>
            <person name="Suda W."/>
            <person name="Iino T."/>
            <person name="Yuki M."/>
            <person name="Inoue J."/>
            <person name="Kitamura K."/>
            <person name="Iida T."/>
            <person name="Darby A."/>
            <person name="Hattori M."/>
            <person name="Ohkuma M."/>
        </authorList>
    </citation>
    <scope>NUCLEOTIDE SEQUENCE [LARGE SCALE GENOMIC DNA]</scope>
    <source>
        <strain evidence="6 7">JCM 21142</strain>
    </source>
</reference>
<keyword evidence="3" id="KW-0804">Transcription</keyword>
<dbReference type="EMBL" id="BAMD01000022">
    <property type="protein sequence ID" value="GAF03358.1"/>
    <property type="molecule type" value="Genomic_DNA"/>
</dbReference>
<dbReference type="SUPFAM" id="SSF46689">
    <property type="entry name" value="Homeodomain-like"/>
    <property type="match status" value="1"/>
</dbReference>
<evidence type="ECO:0000256" key="3">
    <source>
        <dbReference type="ARBA" id="ARBA00023163"/>
    </source>
</evidence>
<dbReference type="STRING" id="869213.GCA_000517085_01987"/>
<dbReference type="AlphaFoldDB" id="W7Y6S4"/>
<evidence type="ECO:0000313" key="6">
    <source>
        <dbReference type="EMBL" id="GAF03358.1"/>
    </source>
</evidence>